<dbReference type="AlphaFoldDB" id="A0A840XYE1"/>
<dbReference type="GO" id="GO:0016301">
    <property type="term" value="F:kinase activity"/>
    <property type="evidence" value="ECO:0007669"/>
    <property type="project" value="UniProtKB-KW"/>
</dbReference>
<evidence type="ECO:0000313" key="2">
    <source>
        <dbReference type="Proteomes" id="UP000562254"/>
    </source>
</evidence>
<proteinExistence type="predicted"/>
<reference evidence="1 2" key="1">
    <citation type="submission" date="2020-08" db="EMBL/GenBank/DDBJ databases">
        <title>Genomic Encyclopedia of Type Strains, Phase IV (KMG-IV): sequencing the most valuable type-strain genomes for metagenomic binning, comparative biology and taxonomic classification.</title>
        <authorList>
            <person name="Goeker M."/>
        </authorList>
    </citation>
    <scope>NUCLEOTIDE SEQUENCE [LARGE SCALE GENOMIC DNA]</scope>
    <source>
        <strain evidence="1 2">DSM 25895</strain>
    </source>
</reference>
<keyword evidence="1" id="KW-0808">Transferase</keyword>
<accession>A0A840XYE1</accession>
<gene>
    <name evidence="1" type="ORF">FHS88_000937</name>
</gene>
<protein>
    <submittedName>
        <fullName evidence="1">Signal transduction histidine kinase</fullName>
    </submittedName>
</protein>
<keyword evidence="2" id="KW-1185">Reference proteome</keyword>
<evidence type="ECO:0000313" key="1">
    <source>
        <dbReference type="EMBL" id="MBB5688821.1"/>
    </source>
</evidence>
<organism evidence="1 2">
    <name type="scientific">Neoroseomonas alkaliterrae</name>
    <dbReference type="NCBI Taxonomy" id="1452450"/>
    <lineage>
        <taxon>Bacteria</taxon>
        <taxon>Pseudomonadati</taxon>
        <taxon>Pseudomonadota</taxon>
        <taxon>Alphaproteobacteria</taxon>
        <taxon>Acetobacterales</taxon>
        <taxon>Acetobacteraceae</taxon>
        <taxon>Neoroseomonas</taxon>
    </lineage>
</organism>
<sequence length="168" mass="16951">MSTEHLIGFARAVRHEANNLLAAIGGTAELMHRSAMTERDAARAERLREASARLGALLRAYLALAAPPAEDTPPAAVLEAMHPLFVLILGPGREVAIEAAAEIPPLGVPPGELQATALSLATEAAAEARPGSGLRVALAPCPGGALLSVAAEPGGAAAVPIFLPGAEP</sequence>
<dbReference type="RefSeq" id="WP_184481803.1">
    <property type="nucleotide sequence ID" value="NZ_JACIJE010000002.1"/>
</dbReference>
<name>A0A840XYE1_9PROT</name>
<comment type="caution">
    <text evidence="1">The sequence shown here is derived from an EMBL/GenBank/DDBJ whole genome shotgun (WGS) entry which is preliminary data.</text>
</comment>
<keyword evidence="1" id="KW-0418">Kinase</keyword>
<dbReference type="EMBL" id="JACIJE010000002">
    <property type="protein sequence ID" value="MBB5688821.1"/>
    <property type="molecule type" value="Genomic_DNA"/>
</dbReference>
<dbReference type="Proteomes" id="UP000562254">
    <property type="component" value="Unassembled WGS sequence"/>
</dbReference>